<evidence type="ECO:0000313" key="2">
    <source>
        <dbReference type="Proteomes" id="UP000248039"/>
    </source>
</evidence>
<accession>A0A2V4PNV3</accession>
<comment type="caution">
    <text evidence="1">The sequence shown here is derived from an EMBL/GenBank/DDBJ whole genome shotgun (WGS) entry which is preliminary data.</text>
</comment>
<keyword evidence="2" id="KW-1185">Reference proteome</keyword>
<name>A0A2V4PNV3_9ACTN</name>
<evidence type="ECO:0000313" key="1">
    <source>
        <dbReference type="EMBL" id="PYC85828.1"/>
    </source>
</evidence>
<sequence length="107" mass="11094">MFRPMRPIRPVRVVRPVGAPLVRGLVVGGAAYAAGRGAARSAADEQAQDQAIADLRAQQQARPVPPAAAASPGVADMADQLTRLGTMVQQGLLTPGEFQQAKAKLLG</sequence>
<organism evidence="1 2">
    <name type="scientific">Streptomyces tateyamensis</name>
    <dbReference type="NCBI Taxonomy" id="565073"/>
    <lineage>
        <taxon>Bacteria</taxon>
        <taxon>Bacillati</taxon>
        <taxon>Actinomycetota</taxon>
        <taxon>Actinomycetes</taxon>
        <taxon>Kitasatosporales</taxon>
        <taxon>Streptomycetaceae</taxon>
        <taxon>Streptomyces</taxon>
    </lineage>
</organism>
<reference evidence="1 2" key="1">
    <citation type="submission" date="2018-03" db="EMBL/GenBank/DDBJ databases">
        <title>Bioinformatic expansion and discovery of thiopeptide antibiotics.</title>
        <authorList>
            <person name="Schwalen C.J."/>
            <person name="Hudson G.A."/>
            <person name="Mitchell D.A."/>
        </authorList>
    </citation>
    <scope>NUCLEOTIDE SEQUENCE [LARGE SCALE GENOMIC DNA]</scope>
    <source>
        <strain evidence="1 2">ATCC 21389</strain>
    </source>
</reference>
<proteinExistence type="predicted"/>
<protein>
    <submittedName>
        <fullName evidence="1">SHOCT domain-containing protein</fullName>
    </submittedName>
</protein>
<dbReference type="OrthoDB" id="5996503at2"/>
<dbReference type="AlphaFoldDB" id="A0A2V4PNV3"/>
<dbReference type="EMBL" id="PYBW01000021">
    <property type="protein sequence ID" value="PYC85828.1"/>
    <property type="molecule type" value="Genomic_DNA"/>
</dbReference>
<gene>
    <name evidence="1" type="ORF">C7C46_06125</name>
</gene>
<dbReference type="Proteomes" id="UP000248039">
    <property type="component" value="Unassembled WGS sequence"/>
</dbReference>
<dbReference type="RefSeq" id="WP_110666525.1">
    <property type="nucleotide sequence ID" value="NZ_PYBW01000021.1"/>
</dbReference>